<dbReference type="Proteomes" id="UP001218218">
    <property type="component" value="Unassembled WGS sequence"/>
</dbReference>
<dbReference type="SUPFAM" id="SSF52540">
    <property type="entry name" value="P-loop containing nucleoside triphosphate hydrolases"/>
    <property type="match status" value="1"/>
</dbReference>
<dbReference type="Gene3D" id="3.40.50.300">
    <property type="entry name" value="P-loop containing nucleotide triphosphate hydrolases"/>
    <property type="match status" value="1"/>
</dbReference>
<sequence>MLSQDSDPPALNNYISGTEEVYWDANDYSFCPGGIGGTDGEAHGQGTGGHGRVGQGPTVYQQYSIKTEHFTVNNLSASSAVIQASQIINHFPLPSRIFHGRQDILDKMHHFFTYNAGAPNIYVLHGLGGGGKTQIGLKFIYKSSSRTIATIETGLRNIAVAKYSGNSPQDGLLWLTSNVKGWLLFFDNADNLEINLKKFIPHCNHGNIIITS</sequence>
<keyword evidence="2" id="KW-1185">Reference proteome</keyword>
<comment type="caution">
    <text evidence="1">The sequence shown here is derived from an EMBL/GenBank/DDBJ whole genome shotgun (WGS) entry which is preliminary data.</text>
</comment>
<dbReference type="EMBL" id="JARIHO010000064">
    <property type="protein sequence ID" value="KAJ7315003.1"/>
    <property type="molecule type" value="Genomic_DNA"/>
</dbReference>
<proteinExistence type="predicted"/>
<protein>
    <submittedName>
        <fullName evidence="1">Uncharacterized protein</fullName>
    </submittedName>
</protein>
<dbReference type="InterPro" id="IPR027417">
    <property type="entry name" value="P-loop_NTPase"/>
</dbReference>
<dbReference type="AlphaFoldDB" id="A0AAD7EDR3"/>
<organism evidence="1 2">
    <name type="scientific">Mycena albidolilacea</name>
    <dbReference type="NCBI Taxonomy" id="1033008"/>
    <lineage>
        <taxon>Eukaryota</taxon>
        <taxon>Fungi</taxon>
        <taxon>Dikarya</taxon>
        <taxon>Basidiomycota</taxon>
        <taxon>Agaricomycotina</taxon>
        <taxon>Agaricomycetes</taxon>
        <taxon>Agaricomycetidae</taxon>
        <taxon>Agaricales</taxon>
        <taxon>Marasmiineae</taxon>
        <taxon>Mycenaceae</taxon>
        <taxon>Mycena</taxon>
    </lineage>
</organism>
<name>A0AAD7EDR3_9AGAR</name>
<gene>
    <name evidence="1" type="ORF">DFH08DRAFT_820971</name>
</gene>
<evidence type="ECO:0000313" key="1">
    <source>
        <dbReference type="EMBL" id="KAJ7315003.1"/>
    </source>
</evidence>
<reference evidence="1" key="1">
    <citation type="submission" date="2023-03" db="EMBL/GenBank/DDBJ databases">
        <title>Massive genome expansion in bonnet fungi (Mycena s.s.) driven by repeated elements and novel gene families across ecological guilds.</title>
        <authorList>
            <consortium name="Lawrence Berkeley National Laboratory"/>
            <person name="Harder C.B."/>
            <person name="Miyauchi S."/>
            <person name="Viragh M."/>
            <person name="Kuo A."/>
            <person name="Thoen E."/>
            <person name="Andreopoulos B."/>
            <person name="Lu D."/>
            <person name="Skrede I."/>
            <person name="Drula E."/>
            <person name="Henrissat B."/>
            <person name="Morin E."/>
            <person name="Kohler A."/>
            <person name="Barry K."/>
            <person name="LaButti K."/>
            <person name="Morin E."/>
            <person name="Salamov A."/>
            <person name="Lipzen A."/>
            <person name="Mereny Z."/>
            <person name="Hegedus B."/>
            <person name="Baldrian P."/>
            <person name="Stursova M."/>
            <person name="Weitz H."/>
            <person name="Taylor A."/>
            <person name="Grigoriev I.V."/>
            <person name="Nagy L.G."/>
            <person name="Martin F."/>
            <person name="Kauserud H."/>
        </authorList>
    </citation>
    <scope>NUCLEOTIDE SEQUENCE</scope>
    <source>
        <strain evidence="1">CBHHK002</strain>
    </source>
</reference>
<evidence type="ECO:0000313" key="2">
    <source>
        <dbReference type="Proteomes" id="UP001218218"/>
    </source>
</evidence>
<accession>A0AAD7EDR3</accession>